<dbReference type="Pfam" id="PF12799">
    <property type="entry name" value="LRR_4"/>
    <property type="match status" value="1"/>
</dbReference>
<evidence type="ECO:0000313" key="3">
    <source>
        <dbReference type="EMBL" id="MFD2200624.1"/>
    </source>
</evidence>
<sequence length="819" mass="93528">MIRNSIFLSLFLFFLGLNRISYGQDMAGYSKQEIKDLSTKVEDQIQFLEYFLNTLGSHETPNRDKDVIIRESYQKIFRDGKVQVEDDLLLDRKVITNKDITAYLKDVDFFFNDAAFKFKIREIKPFVRDNGELSFLVSMDRTLTAIGLNHEGITNTKPRFVEVNVDKRSNELKIASIYTTKLSRDQELEEWWGSLSYTWESYFRSKIGLSEEDSITLDHLYKISSIDSINLSGNEFVLDLAPIEALRDLKYIDISNTKIEELNPISNVTFLSYLNISNTPTKDIQFIKYADRLEHLVISETPIYDISELGNLKQLHTLEASNTPIMGFDVLNSFEALRSLNLHHSGFNNIENINQLDKLSHLDISNNFLINFEMLADLKNLESINLEETNIVDLSSLSALENLKMVNINVTEVSDLSPLNDKLALQRVYADRTRISETDADEFSRRNRRVLLIHHAENLQTWWDALPESWKEILVKQNPALSRSIPLVEDLSYTVGLDSLDLSGSSINSLGPVLKFRKISKLNFDDTQVQDLIPLSEIKTLTSISGKNTQVKTLQPLANLMGLTYLNFANTPVDGISYLKGLPELTYLNVDKAFINIQEIPEFLEANPQVNIIYRSDSLKLWWDMLTDTWRRTIAGNFIQNYDPEQDAETLHRWTANSSLKIEKASISNLEPIIIFNNLRKLEVVDVPLTDITALAGMDLLEELKLSQAPVSDISPLAGLVNLKVLDLSNTGVEDLRPLSNLVNVTHLNLSGTNIKLLRGLEGLREIKELDIANTNVKSLKPIMNMVYIQRLICFNTRLNKKAVDSFRGVYPNCEVRFY</sequence>
<dbReference type="PANTHER" id="PTHR46652">
    <property type="entry name" value="LEUCINE-RICH REPEAT AND IQ DOMAIN-CONTAINING PROTEIN 1-RELATED"/>
    <property type="match status" value="1"/>
</dbReference>
<proteinExistence type="predicted"/>
<evidence type="ECO:0000256" key="2">
    <source>
        <dbReference type="ARBA" id="ARBA00022737"/>
    </source>
</evidence>
<dbReference type="RefSeq" id="WP_380800426.1">
    <property type="nucleotide sequence ID" value="NZ_JBHUIV010000010.1"/>
</dbReference>
<dbReference type="PROSITE" id="PS51450">
    <property type="entry name" value="LRR"/>
    <property type="match status" value="2"/>
</dbReference>
<keyword evidence="2" id="KW-0677">Repeat</keyword>
<keyword evidence="4" id="KW-1185">Reference proteome</keyword>
<gene>
    <name evidence="3" type="ORF">ACFSKV_03535</name>
</gene>
<dbReference type="PANTHER" id="PTHR46652:SF3">
    <property type="entry name" value="LEUCINE-RICH REPEAT-CONTAINING PROTEIN 9"/>
    <property type="match status" value="1"/>
</dbReference>
<dbReference type="InterPro" id="IPR032675">
    <property type="entry name" value="LRR_dom_sf"/>
</dbReference>
<reference evidence="4" key="1">
    <citation type="journal article" date="2019" name="Int. J. Syst. Evol. Microbiol.">
        <title>The Global Catalogue of Microorganisms (GCM) 10K type strain sequencing project: providing services to taxonomists for standard genome sequencing and annotation.</title>
        <authorList>
            <consortium name="The Broad Institute Genomics Platform"/>
            <consortium name="The Broad Institute Genome Sequencing Center for Infectious Disease"/>
            <person name="Wu L."/>
            <person name="Ma J."/>
        </authorList>
    </citation>
    <scope>NUCLEOTIDE SEQUENCE [LARGE SCALE GENOMIC DNA]</scope>
    <source>
        <strain evidence="4">KCTC 19812</strain>
    </source>
</reference>
<protein>
    <submittedName>
        <fullName evidence="3">Leucine-rich repeat domain-containing protein</fullName>
    </submittedName>
</protein>
<dbReference type="InterPro" id="IPR025875">
    <property type="entry name" value="Leu-rich_rpt_4"/>
</dbReference>
<accession>A0ABW5B5S6</accession>
<dbReference type="Gene3D" id="3.80.10.10">
    <property type="entry name" value="Ribonuclease Inhibitor"/>
    <property type="match status" value="3"/>
</dbReference>
<evidence type="ECO:0000313" key="4">
    <source>
        <dbReference type="Proteomes" id="UP001597414"/>
    </source>
</evidence>
<dbReference type="EMBL" id="JBHUIV010000010">
    <property type="protein sequence ID" value="MFD2200624.1"/>
    <property type="molecule type" value="Genomic_DNA"/>
</dbReference>
<dbReference type="SUPFAM" id="SSF52058">
    <property type="entry name" value="L domain-like"/>
    <property type="match status" value="3"/>
</dbReference>
<dbReference type="InterPro" id="IPR001611">
    <property type="entry name" value="Leu-rich_rpt"/>
</dbReference>
<comment type="caution">
    <text evidence="3">The sequence shown here is derived from an EMBL/GenBank/DDBJ whole genome shotgun (WGS) entry which is preliminary data.</text>
</comment>
<name>A0ABW5B5S6_9BACT</name>
<organism evidence="3 4">
    <name type="scientific">Shivajiella indica</name>
    <dbReference type="NCBI Taxonomy" id="872115"/>
    <lineage>
        <taxon>Bacteria</taxon>
        <taxon>Pseudomonadati</taxon>
        <taxon>Bacteroidota</taxon>
        <taxon>Cytophagia</taxon>
        <taxon>Cytophagales</taxon>
        <taxon>Cyclobacteriaceae</taxon>
        <taxon>Shivajiella</taxon>
    </lineage>
</organism>
<dbReference type="InterPro" id="IPR050836">
    <property type="entry name" value="SDS22/Internalin_LRR"/>
</dbReference>
<evidence type="ECO:0000256" key="1">
    <source>
        <dbReference type="ARBA" id="ARBA00022614"/>
    </source>
</evidence>
<keyword evidence="1" id="KW-0433">Leucine-rich repeat</keyword>
<dbReference type="Proteomes" id="UP001597414">
    <property type="component" value="Unassembled WGS sequence"/>
</dbReference>